<accession>A0A9J6GL49</accession>
<dbReference type="Proteomes" id="UP000821853">
    <property type="component" value="Chromosome 5"/>
</dbReference>
<name>A0A9J6GL49_HAELO</name>
<evidence type="ECO:0000313" key="1">
    <source>
        <dbReference type="EMBL" id="KAH9375168.1"/>
    </source>
</evidence>
<sequence>MMNRTEASRNVKLFASAQTVEYIHVTLMSVLSIIDFLHSKGVNYIITASFKQGPLEVSLMKPEKQHAALMIDEMQITSGLVYDNLMQ</sequence>
<comment type="caution">
    <text evidence="1">The sequence shown here is derived from an EMBL/GenBank/DDBJ whole genome shotgun (WGS) entry which is preliminary data.</text>
</comment>
<reference evidence="1 2" key="1">
    <citation type="journal article" date="2020" name="Cell">
        <title>Large-Scale Comparative Analyses of Tick Genomes Elucidate Their Genetic Diversity and Vector Capacities.</title>
        <authorList>
            <consortium name="Tick Genome and Microbiome Consortium (TIGMIC)"/>
            <person name="Jia N."/>
            <person name="Wang J."/>
            <person name="Shi W."/>
            <person name="Du L."/>
            <person name="Sun Y."/>
            <person name="Zhan W."/>
            <person name="Jiang J.F."/>
            <person name="Wang Q."/>
            <person name="Zhang B."/>
            <person name="Ji P."/>
            <person name="Bell-Sakyi L."/>
            <person name="Cui X.M."/>
            <person name="Yuan T.T."/>
            <person name="Jiang B.G."/>
            <person name="Yang W.F."/>
            <person name="Lam T.T."/>
            <person name="Chang Q.C."/>
            <person name="Ding S.J."/>
            <person name="Wang X.J."/>
            <person name="Zhu J.G."/>
            <person name="Ruan X.D."/>
            <person name="Zhao L."/>
            <person name="Wei J.T."/>
            <person name="Ye R.Z."/>
            <person name="Que T.C."/>
            <person name="Du C.H."/>
            <person name="Zhou Y.H."/>
            <person name="Cheng J.X."/>
            <person name="Dai P.F."/>
            <person name="Guo W.B."/>
            <person name="Han X.H."/>
            <person name="Huang E.J."/>
            <person name="Li L.F."/>
            <person name="Wei W."/>
            <person name="Gao Y.C."/>
            <person name="Liu J.Z."/>
            <person name="Shao H.Z."/>
            <person name="Wang X."/>
            <person name="Wang C.C."/>
            <person name="Yang T.C."/>
            <person name="Huo Q.B."/>
            <person name="Li W."/>
            <person name="Chen H.Y."/>
            <person name="Chen S.E."/>
            <person name="Zhou L.G."/>
            <person name="Ni X.B."/>
            <person name="Tian J.H."/>
            <person name="Sheng Y."/>
            <person name="Liu T."/>
            <person name="Pan Y.S."/>
            <person name="Xia L.Y."/>
            <person name="Li J."/>
            <person name="Zhao F."/>
            <person name="Cao W.C."/>
        </authorList>
    </citation>
    <scope>NUCLEOTIDE SEQUENCE [LARGE SCALE GENOMIC DNA]</scope>
    <source>
        <strain evidence="1">HaeL-2018</strain>
    </source>
</reference>
<protein>
    <submittedName>
        <fullName evidence="1">Uncharacterized protein</fullName>
    </submittedName>
</protein>
<dbReference type="VEuPathDB" id="VectorBase:HLOH_042900"/>
<gene>
    <name evidence="1" type="ORF">HPB48_017257</name>
</gene>
<proteinExistence type="predicted"/>
<dbReference type="AlphaFoldDB" id="A0A9J6GL49"/>
<organism evidence="1 2">
    <name type="scientific">Haemaphysalis longicornis</name>
    <name type="common">Bush tick</name>
    <dbReference type="NCBI Taxonomy" id="44386"/>
    <lineage>
        <taxon>Eukaryota</taxon>
        <taxon>Metazoa</taxon>
        <taxon>Ecdysozoa</taxon>
        <taxon>Arthropoda</taxon>
        <taxon>Chelicerata</taxon>
        <taxon>Arachnida</taxon>
        <taxon>Acari</taxon>
        <taxon>Parasitiformes</taxon>
        <taxon>Ixodida</taxon>
        <taxon>Ixodoidea</taxon>
        <taxon>Ixodidae</taxon>
        <taxon>Haemaphysalinae</taxon>
        <taxon>Haemaphysalis</taxon>
    </lineage>
</organism>
<evidence type="ECO:0000313" key="2">
    <source>
        <dbReference type="Proteomes" id="UP000821853"/>
    </source>
</evidence>
<keyword evidence="2" id="KW-1185">Reference proteome</keyword>
<dbReference type="EMBL" id="JABSTR010000007">
    <property type="protein sequence ID" value="KAH9375168.1"/>
    <property type="molecule type" value="Genomic_DNA"/>
</dbReference>